<dbReference type="Gene3D" id="3.30.565.10">
    <property type="entry name" value="Histidine kinase-like ATPase, C-terminal domain"/>
    <property type="match status" value="1"/>
</dbReference>
<dbReference type="Gene3D" id="1.25.40.10">
    <property type="entry name" value="Tetratricopeptide repeat domain"/>
    <property type="match status" value="2"/>
</dbReference>
<evidence type="ECO:0000256" key="1">
    <source>
        <dbReference type="ARBA" id="ARBA00022679"/>
    </source>
</evidence>
<dbReference type="Pfam" id="PF07730">
    <property type="entry name" value="HisKA_3"/>
    <property type="match status" value="1"/>
</dbReference>
<dbReference type="PROSITE" id="PS50005">
    <property type="entry name" value="TPR"/>
    <property type="match status" value="3"/>
</dbReference>
<dbReference type="EMBL" id="JAIRBA010000007">
    <property type="protein sequence ID" value="MCG2418516.1"/>
    <property type="molecule type" value="Genomic_DNA"/>
</dbReference>
<dbReference type="SMART" id="SM00028">
    <property type="entry name" value="TPR"/>
    <property type="match status" value="6"/>
</dbReference>
<dbReference type="Gene3D" id="1.20.5.1930">
    <property type="match status" value="1"/>
</dbReference>
<dbReference type="SUPFAM" id="SSF48452">
    <property type="entry name" value="TPR-like"/>
    <property type="match status" value="2"/>
</dbReference>
<keyword evidence="1" id="KW-0808">Transferase</keyword>
<organism evidence="8 9">
    <name type="scientific">Aequorivita vitellina</name>
    <dbReference type="NCBI Taxonomy" id="2874475"/>
    <lineage>
        <taxon>Bacteria</taxon>
        <taxon>Pseudomonadati</taxon>
        <taxon>Bacteroidota</taxon>
        <taxon>Flavobacteriia</taxon>
        <taxon>Flavobacteriales</taxon>
        <taxon>Flavobacteriaceae</taxon>
        <taxon>Aequorivita</taxon>
    </lineage>
</organism>
<keyword evidence="6" id="KW-0732">Signal</keyword>
<dbReference type="PROSITE" id="PS50109">
    <property type="entry name" value="HIS_KIN"/>
    <property type="match status" value="1"/>
</dbReference>
<keyword evidence="2" id="KW-0418">Kinase</keyword>
<dbReference type="PANTHER" id="PTHR24421">
    <property type="entry name" value="NITRATE/NITRITE SENSOR PROTEIN NARX-RELATED"/>
    <property type="match status" value="1"/>
</dbReference>
<evidence type="ECO:0000256" key="6">
    <source>
        <dbReference type="SAM" id="SignalP"/>
    </source>
</evidence>
<feature type="repeat" description="TPR" evidence="4">
    <location>
        <begin position="82"/>
        <end position="115"/>
    </location>
</feature>
<evidence type="ECO:0000256" key="3">
    <source>
        <dbReference type="ARBA" id="ARBA00023012"/>
    </source>
</evidence>
<evidence type="ECO:0000256" key="4">
    <source>
        <dbReference type="PROSITE-ProRule" id="PRU00339"/>
    </source>
</evidence>
<dbReference type="RefSeq" id="WP_237602326.1">
    <property type="nucleotide sequence ID" value="NZ_JAIRBA010000007.1"/>
</dbReference>
<dbReference type="Proteomes" id="UP001139461">
    <property type="component" value="Unassembled WGS sequence"/>
</dbReference>
<dbReference type="InterPro" id="IPR036890">
    <property type="entry name" value="HATPase_C_sf"/>
</dbReference>
<dbReference type="Pfam" id="PF13374">
    <property type="entry name" value="TPR_10"/>
    <property type="match status" value="1"/>
</dbReference>
<name>A0A9X1QV59_9FLAO</name>
<evidence type="ECO:0000256" key="5">
    <source>
        <dbReference type="SAM" id="Phobius"/>
    </source>
</evidence>
<keyword evidence="5" id="KW-0472">Membrane</keyword>
<dbReference type="InterPro" id="IPR050482">
    <property type="entry name" value="Sensor_HK_TwoCompSys"/>
</dbReference>
<dbReference type="AlphaFoldDB" id="A0A9X1QV59"/>
<proteinExistence type="predicted"/>
<dbReference type="InterPro" id="IPR005467">
    <property type="entry name" value="His_kinase_dom"/>
</dbReference>
<dbReference type="Pfam" id="PF02518">
    <property type="entry name" value="HATPase_c"/>
    <property type="match status" value="1"/>
</dbReference>
<dbReference type="InterPro" id="IPR011712">
    <property type="entry name" value="Sig_transdc_His_kin_sub3_dim/P"/>
</dbReference>
<accession>A0A9X1QV59</accession>
<protein>
    <submittedName>
        <fullName evidence="8">Tetratricopeptide repeat protein</fullName>
    </submittedName>
</protein>
<dbReference type="InterPro" id="IPR011990">
    <property type="entry name" value="TPR-like_helical_dom_sf"/>
</dbReference>
<dbReference type="Pfam" id="PF13424">
    <property type="entry name" value="TPR_12"/>
    <property type="match status" value="1"/>
</dbReference>
<sequence length="659" mass="74296">MKQFLCVALFLFLGISTLLAQSAQKKMDSLMVVAATSNDSVKLRIFNRVSFYYIFNEPERAKKLLLTGITESQSKTIPFSEAELTNTYGIYYDVSGNSDSAKYYFEKALDISEAHDYKIITIMVINNLGMFHWNKGNYQEALDYFFQALEMNKSELSRSSADTYYSNIGLIYQEMGLPDKALEYHNQALELRRELGDKKNIAISLNNIGISLAQKKNYNEAEKSFNEAVTAAQEANEYGVLYNALNGLASLYIITGVYTKAIPILQQSISERNRLNIERRANLSAIANLISAYLASGQIDNAKEYIENGNKFLVEFPDLLVSAVDFYGVASQVYFMENNYSEGKRYFEKALAAKDSIFSTETAHKTASLETKFKTSERERDLAQTRANLAESELKVEQKNIFIIAMTALVLILGLLGYLFYNQQKLKNRQLQKEGELKTALAKIETQNQLQEQRLRISRDLHDNIGSQLTFIISSIDNLKYGFTDINDKLVNKLSRISDFTSQTIFELRDTIWAMNKTDISVEDLQARISNFIEKARVSSDMDFQFDVDNSISKETHFTSVKGMNIYRIIQEAVNNALKYSEATQITVSLTKDNLPPEGAGGDVRKYYLKIVDNGKGFNIENVELGNGISNIKKRAKDLGGSVTVSSEKGKGTSVGVIF</sequence>
<dbReference type="InterPro" id="IPR003594">
    <property type="entry name" value="HATPase_dom"/>
</dbReference>
<dbReference type="GO" id="GO:0000155">
    <property type="term" value="F:phosphorelay sensor kinase activity"/>
    <property type="evidence" value="ECO:0007669"/>
    <property type="project" value="InterPro"/>
</dbReference>
<comment type="caution">
    <text evidence="8">The sequence shown here is derived from an EMBL/GenBank/DDBJ whole genome shotgun (WGS) entry which is preliminary data.</text>
</comment>
<dbReference type="GO" id="GO:0016020">
    <property type="term" value="C:membrane"/>
    <property type="evidence" value="ECO:0007669"/>
    <property type="project" value="InterPro"/>
</dbReference>
<feature type="repeat" description="TPR" evidence="4">
    <location>
        <begin position="122"/>
        <end position="155"/>
    </location>
</feature>
<feature type="domain" description="Histidine kinase" evidence="7">
    <location>
        <begin position="460"/>
        <end position="659"/>
    </location>
</feature>
<dbReference type="InterPro" id="IPR019734">
    <property type="entry name" value="TPR_rpt"/>
</dbReference>
<feature type="transmembrane region" description="Helical" evidence="5">
    <location>
        <begin position="401"/>
        <end position="421"/>
    </location>
</feature>
<dbReference type="GO" id="GO:0046983">
    <property type="term" value="F:protein dimerization activity"/>
    <property type="evidence" value="ECO:0007669"/>
    <property type="project" value="InterPro"/>
</dbReference>
<evidence type="ECO:0000259" key="7">
    <source>
        <dbReference type="PROSITE" id="PS50109"/>
    </source>
</evidence>
<feature type="signal peptide" evidence="6">
    <location>
        <begin position="1"/>
        <end position="20"/>
    </location>
</feature>
<feature type="chain" id="PRO_5040868828" evidence="6">
    <location>
        <begin position="21"/>
        <end position="659"/>
    </location>
</feature>
<keyword evidence="4" id="KW-0802">TPR repeat</keyword>
<reference evidence="8" key="1">
    <citation type="submission" date="2021-09" db="EMBL/GenBank/DDBJ databases">
        <title>Genome of Aequorivita sp. strain F47161.</title>
        <authorList>
            <person name="Wang Y."/>
        </authorList>
    </citation>
    <scope>NUCLEOTIDE SEQUENCE</scope>
    <source>
        <strain evidence="8">F47161</strain>
    </source>
</reference>
<dbReference type="SUPFAM" id="SSF55874">
    <property type="entry name" value="ATPase domain of HSP90 chaperone/DNA topoisomerase II/histidine kinase"/>
    <property type="match status" value="1"/>
</dbReference>
<keyword evidence="9" id="KW-1185">Reference proteome</keyword>
<evidence type="ECO:0000256" key="2">
    <source>
        <dbReference type="ARBA" id="ARBA00022777"/>
    </source>
</evidence>
<keyword evidence="3" id="KW-0902">Two-component regulatory system</keyword>
<feature type="repeat" description="TPR" evidence="4">
    <location>
        <begin position="162"/>
        <end position="195"/>
    </location>
</feature>
<keyword evidence="5" id="KW-1133">Transmembrane helix</keyword>
<evidence type="ECO:0000313" key="9">
    <source>
        <dbReference type="Proteomes" id="UP001139461"/>
    </source>
</evidence>
<gene>
    <name evidence="8" type="ORF">K8089_05730</name>
</gene>
<dbReference type="CDD" id="cd16917">
    <property type="entry name" value="HATPase_UhpB-NarQ-NarX-like"/>
    <property type="match status" value="1"/>
</dbReference>
<keyword evidence="5" id="KW-0812">Transmembrane</keyword>
<evidence type="ECO:0000313" key="8">
    <source>
        <dbReference type="EMBL" id="MCG2418516.1"/>
    </source>
</evidence>